<comment type="caution">
    <text evidence="8">Lacks conserved residue(s) required for the propagation of feature annotation.</text>
</comment>
<dbReference type="Pfam" id="PF01220">
    <property type="entry name" value="DHquinase_II"/>
    <property type="match status" value="1"/>
</dbReference>
<evidence type="ECO:0000256" key="3">
    <source>
        <dbReference type="ARBA" id="ARBA00011037"/>
    </source>
</evidence>
<dbReference type="HAMAP" id="MF_00169">
    <property type="entry name" value="AroQ"/>
    <property type="match status" value="1"/>
</dbReference>
<feature type="binding site" evidence="8">
    <location>
        <position position="74"/>
    </location>
    <ligand>
        <name>substrate</name>
    </ligand>
</feature>
<proteinExistence type="inferred from homology"/>
<evidence type="ECO:0000256" key="2">
    <source>
        <dbReference type="ARBA" id="ARBA00004902"/>
    </source>
</evidence>
<evidence type="ECO:0000313" key="11">
    <source>
        <dbReference type="EMBL" id="SDF09340.1"/>
    </source>
</evidence>
<evidence type="ECO:0000313" key="12">
    <source>
        <dbReference type="Proteomes" id="UP000198615"/>
    </source>
</evidence>
<feature type="site" description="Transition state stabilizer" evidence="8 10">
    <location>
        <position position="17"/>
    </location>
</feature>
<accession>A0A8G2EWR0</accession>
<dbReference type="AlphaFoldDB" id="A0A8G2EWR0"/>
<protein>
    <recommendedName>
        <fullName evidence="5 8">3-dehydroquinate dehydratase</fullName>
        <shortName evidence="8">3-dehydroquinase</shortName>
        <ecNumber evidence="5 8">4.2.1.10</ecNumber>
    </recommendedName>
    <alternativeName>
        <fullName evidence="8">Type II DHQase</fullName>
    </alternativeName>
</protein>
<dbReference type="EMBL" id="FNBW01000001">
    <property type="protein sequence ID" value="SDF09340.1"/>
    <property type="molecule type" value="Genomic_DNA"/>
</dbReference>
<keyword evidence="12" id="KW-1185">Reference proteome</keyword>
<dbReference type="SUPFAM" id="SSF52304">
    <property type="entry name" value="Type II 3-dehydroquinate dehydratase"/>
    <property type="match status" value="1"/>
</dbReference>
<comment type="pathway">
    <text evidence="2 8">Metabolic intermediate biosynthesis; chorismate biosynthesis; chorismate from D-erythrose 4-phosphate and phosphoenolpyruvate: step 3/7.</text>
</comment>
<dbReference type="GO" id="GO:0003855">
    <property type="term" value="F:3-dehydroquinate dehydratase activity"/>
    <property type="evidence" value="ECO:0007669"/>
    <property type="project" value="UniProtKB-UniRule"/>
</dbReference>
<organism evidence="11 12">
    <name type="scientific">Thalassobaculum litoreum DSM 18839</name>
    <dbReference type="NCBI Taxonomy" id="1123362"/>
    <lineage>
        <taxon>Bacteria</taxon>
        <taxon>Pseudomonadati</taxon>
        <taxon>Pseudomonadota</taxon>
        <taxon>Alphaproteobacteria</taxon>
        <taxon>Rhodospirillales</taxon>
        <taxon>Thalassobaculaceae</taxon>
        <taxon>Thalassobaculum</taxon>
    </lineage>
</organism>
<dbReference type="GO" id="GO:0008652">
    <property type="term" value="P:amino acid biosynthetic process"/>
    <property type="evidence" value="ECO:0007669"/>
    <property type="project" value="UniProtKB-KW"/>
</dbReference>
<dbReference type="EC" id="4.2.1.10" evidence="5 8"/>
<evidence type="ECO:0000256" key="5">
    <source>
        <dbReference type="ARBA" id="ARBA00012060"/>
    </source>
</evidence>
<evidence type="ECO:0000256" key="9">
    <source>
        <dbReference type="PIRSR" id="PIRSR001399-1"/>
    </source>
</evidence>
<dbReference type="NCBIfam" id="NF003807">
    <property type="entry name" value="PRK05395.1-4"/>
    <property type="match status" value="1"/>
</dbReference>
<dbReference type="PANTHER" id="PTHR21272:SF3">
    <property type="entry name" value="CATABOLIC 3-DEHYDROQUINASE"/>
    <property type="match status" value="1"/>
</dbReference>
<feature type="binding site" evidence="8">
    <location>
        <position position="87"/>
    </location>
    <ligand>
        <name>substrate</name>
    </ligand>
</feature>
<dbReference type="OrthoDB" id="9790793at2"/>
<gene>
    <name evidence="8" type="primary">aroQ</name>
    <name evidence="11" type="ORF">SAMN05660686_00217</name>
</gene>
<dbReference type="PANTHER" id="PTHR21272">
    <property type="entry name" value="CATABOLIC 3-DEHYDROQUINASE"/>
    <property type="match status" value="1"/>
</dbReference>
<dbReference type="Proteomes" id="UP000198615">
    <property type="component" value="Unassembled WGS sequence"/>
</dbReference>
<dbReference type="Gene3D" id="3.40.50.9100">
    <property type="entry name" value="Dehydroquinase, class II"/>
    <property type="match status" value="1"/>
</dbReference>
<keyword evidence="6 8" id="KW-0057">Aromatic amino acid biosynthesis</keyword>
<comment type="subunit">
    <text evidence="4 8">Homododecamer.</text>
</comment>
<dbReference type="GO" id="GO:0019631">
    <property type="term" value="P:quinate catabolic process"/>
    <property type="evidence" value="ECO:0007669"/>
    <property type="project" value="TreeGrafter"/>
</dbReference>
<comment type="caution">
    <text evidence="11">The sequence shown here is derived from an EMBL/GenBank/DDBJ whole genome shotgun (WGS) entry which is preliminary data.</text>
</comment>
<dbReference type="GO" id="GO:0009073">
    <property type="term" value="P:aromatic amino acid family biosynthetic process"/>
    <property type="evidence" value="ECO:0007669"/>
    <property type="project" value="UniProtKB-KW"/>
</dbReference>
<reference evidence="11 12" key="1">
    <citation type="submission" date="2016-10" db="EMBL/GenBank/DDBJ databases">
        <authorList>
            <person name="Varghese N."/>
            <person name="Submissions S."/>
        </authorList>
    </citation>
    <scope>NUCLEOTIDE SEQUENCE [LARGE SCALE GENOMIC DNA]</scope>
    <source>
        <strain evidence="11 12">DSM 18839</strain>
    </source>
</reference>
<evidence type="ECO:0000256" key="6">
    <source>
        <dbReference type="ARBA" id="ARBA00023141"/>
    </source>
</evidence>
<keyword evidence="7 8" id="KW-0456">Lyase</keyword>
<dbReference type="PIRSF" id="PIRSF001399">
    <property type="entry name" value="DHquinase_II"/>
    <property type="match status" value="1"/>
</dbReference>
<evidence type="ECO:0000256" key="4">
    <source>
        <dbReference type="ARBA" id="ARBA00011193"/>
    </source>
</evidence>
<dbReference type="InterPro" id="IPR001874">
    <property type="entry name" value="DHquinase_II"/>
</dbReference>
<dbReference type="UniPathway" id="UPA00053">
    <property type="reaction ID" value="UER00086"/>
</dbReference>
<evidence type="ECO:0000256" key="7">
    <source>
        <dbReference type="ARBA" id="ARBA00023239"/>
    </source>
</evidence>
<evidence type="ECO:0000256" key="1">
    <source>
        <dbReference type="ARBA" id="ARBA00001864"/>
    </source>
</evidence>
<dbReference type="RefSeq" id="WP_028794926.1">
    <property type="nucleotide sequence ID" value="NZ_FNBW01000001.1"/>
</dbReference>
<dbReference type="GO" id="GO:0009423">
    <property type="term" value="P:chorismate biosynthetic process"/>
    <property type="evidence" value="ECO:0007669"/>
    <property type="project" value="UniProtKB-UniRule"/>
</dbReference>
<comment type="similarity">
    <text evidence="3 8">Belongs to the type-II 3-dehydroquinase family.</text>
</comment>
<comment type="catalytic activity">
    <reaction evidence="1 8">
        <text>3-dehydroquinate = 3-dehydroshikimate + H2O</text>
        <dbReference type="Rhea" id="RHEA:21096"/>
        <dbReference type="ChEBI" id="CHEBI:15377"/>
        <dbReference type="ChEBI" id="CHEBI:16630"/>
        <dbReference type="ChEBI" id="CHEBI:32364"/>
        <dbReference type="EC" id="4.2.1.10"/>
    </reaction>
</comment>
<keyword evidence="8" id="KW-0028">Amino-acid biosynthesis</keyword>
<comment type="function">
    <text evidence="8">Catalyzes a trans-dehydration via an enolate intermediate.</text>
</comment>
<feature type="active site" description="Proton acceptor" evidence="8 9">
    <location>
        <position position="22"/>
    </location>
</feature>
<evidence type="ECO:0000256" key="8">
    <source>
        <dbReference type="HAMAP-Rule" id="MF_00169"/>
    </source>
</evidence>
<dbReference type="InterPro" id="IPR036441">
    <property type="entry name" value="DHquinase_II_sf"/>
</dbReference>
<name>A0A8G2EWR0_9PROT</name>
<feature type="binding site" evidence="8">
    <location>
        <begin position="101"/>
        <end position="102"/>
    </location>
    <ligand>
        <name>substrate</name>
    </ligand>
</feature>
<sequence>MKLLLIQGANMEWLGRRQPEVYGTTTAAELDALLLAEARRHGVDLDIYYTNVEGEAITRIYQAARDGIDGLMMNPAGFNYAGYALRDCLRGVELPYVEVHMSNIERRGIPSIPSSEADGMITGMGIDSYLLGLDALIRVVKKKRAD</sequence>
<feature type="active site" description="Proton donor" evidence="8 9">
    <location>
        <position position="100"/>
    </location>
</feature>
<evidence type="ECO:0000256" key="10">
    <source>
        <dbReference type="PIRSR" id="PIRSR001399-3"/>
    </source>
</evidence>